<feature type="compositionally biased region" description="Basic residues" evidence="2">
    <location>
        <begin position="117"/>
        <end position="127"/>
    </location>
</feature>
<proteinExistence type="predicted"/>
<keyword evidence="4" id="KW-1185">Reference proteome</keyword>
<dbReference type="InterPro" id="IPR039340">
    <property type="entry name" value="Tfc4/TFIIIC-102/Sfc4"/>
</dbReference>
<dbReference type="Pfam" id="PF14559">
    <property type="entry name" value="TPR_19"/>
    <property type="match status" value="1"/>
</dbReference>
<dbReference type="Gene3D" id="1.25.40.10">
    <property type="entry name" value="Tetratricopeptide repeat domain"/>
    <property type="match status" value="3"/>
</dbReference>
<reference evidence="3 4" key="1">
    <citation type="journal article" date="2016" name="Genome Biol. Evol.">
        <title>Divergent and convergent evolution of fungal pathogenicity.</title>
        <authorList>
            <person name="Shang Y."/>
            <person name="Xiao G."/>
            <person name="Zheng P."/>
            <person name="Cen K."/>
            <person name="Zhan S."/>
            <person name="Wang C."/>
        </authorList>
    </citation>
    <scope>NUCLEOTIDE SEQUENCE [LARGE SCALE GENOMIC DNA]</scope>
    <source>
        <strain evidence="3 4">ARSEF 7405</strain>
    </source>
</reference>
<protein>
    <submittedName>
        <fullName evidence="3">Transcription factor tfiiic complex subunit sfc4</fullName>
    </submittedName>
</protein>
<dbReference type="GO" id="GO:0000127">
    <property type="term" value="C:transcription factor TFIIIC complex"/>
    <property type="evidence" value="ECO:0007669"/>
    <property type="project" value="TreeGrafter"/>
</dbReference>
<feature type="repeat" description="TPR" evidence="1">
    <location>
        <begin position="918"/>
        <end position="951"/>
    </location>
</feature>
<dbReference type="PANTHER" id="PTHR23082">
    <property type="entry name" value="TRANSCRIPTION INITIATION FACTOR IIIC TFIIIC , POLYPEPTIDE 3-RELATED"/>
    <property type="match status" value="1"/>
</dbReference>
<comment type="caution">
    <text evidence="3">The sequence shown here is derived from an EMBL/GenBank/DDBJ whole genome shotgun (WGS) entry which is preliminary data.</text>
</comment>
<evidence type="ECO:0000313" key="4">
    <source>
        <dbReference type="Proteomes" id="UP000242877"/>
    </source>
</evidence>
<dbReference type="SUPFAM" id="SSF48452">
    <property type="entry name" value="TPR-like"/>
    <property type="match status" value="3"/>
</dbReference>
<gene>
    <name evidence="3" type="ORF">AAP_05073</name>
</gene>
<dbReference type="AlphaFoldDB" id="A0A167W0C1"/>
<dbReference type="OrthoDB" id="9991317at2759"/>
<dbReference type="SMART" id="SM00028">
    <property type="entry name" value="TPR"/>
    <property type="match status" value="8"/>
</dbReference>
<dbReference type="EMBL" id="AZGZ01000027">
    <property type="protein sequence ID" value="KZZ88252.1"/>
    <property type="molecule type" value="Genomic_DNA"/>
</dbReference>
<feature type="region of interest" description="Disordered" evidence="2">
    <location>
        <begin position="1"/>
        <end position="153"/>
    </location>
</feature>
<dbReference type="VEuPathDB" id="FungiDB:AAP_05073"/>
<dbReference type="PROSITE" id="PS50005">
    <property type="entry name" value="TPR"/>
    <property type="match status" value="1"/>
</dbReference>
<evidence type="ECO:0000313" key="3">
    <source>
        <dbReference type="EMBL" id="KZZ88252.1"/>
    </source>
</evidence>
<feature type="compositionally biased region" description="Acidic residues" evidence="2">
    <location>
        <begin position="76"/>
        <end position="94"/>
    </location>
</feature>
<accession>A0A167W0C1</accession>
<dbReference type="Proteomes" id="UP000242877">
    <property type="component" value="Unassembled WGS sequence"/>
</dbReference>
<dbReference type="Pfam" id="PF13432">
    <property type="entry name" value="TPR_16"/>
    <property type="match status" value="1"/>
</dbReference>
<name>A0A167W0C1_9EURO</name>
<evidence type="ECO:0000256" key="2">
    <source>
        <dbReference type="SAM" id="MobiDB-lite"/>
    </source>
</evidence>
<keyword evidence="1" id="KW-0802">TPR repeat</keyword>
<dbReference type="InterPro" id="IPR019734">
    <property type="entry name" value="TPR_rpt"/>
</dbReference>
<organism evidence="3 4">
    <name type="scientific">Ascosphaera apis ARSEF 7405</name>
    <dbReference type="NCBI Taxonomy" id="392613"/>
    <lineage>
        <taxon>Eukaryota</taxon>
        <taxon>Fungi</taxon>
        <taxon>Dikarya</taxon>
        <taxon>Ascomycota</taxon>
        <taxon>Pezizomycotina</taxon>
        <taxon>Eurotiomycetes</taxon>
        <taxon>Eurotiomycetidae</taxon>
        <taxon>Onygenales</taxon>
        <taxon>Ascosphaeraceae</taxon>
        <taxon>Ascosphaera</taxon>
    </lineage>
</organism>
<dbReference type="InterPro" id="IPR011990">
    <property type="entry name" value="TPR-like_helical_dom_sf"/>
</dbReference>
<sequence length="1079" mass="122697">MDSFSTLQESDLDFDPDLLDDDDQSDTNYASGPASKRRKLTHDSDDESEYRPTDDESESWMGSDEAQEADHQDYADANDDDDDYDDDDGIDDGDTYLPGQIDPLTGLPATRNPPPGGRRRRRTRRRNKGDGPAVRGGKRGPRKPVEPSQEFKNLHSEATSAFIDSDYERAVILVKQAISVNPEIFAAHSLLSEIFLAQGQKEKALAALFTGAHTRPKDPVAWLKVADLVLECAGTNRAAALKDAIYCYSRVIDIDHKNYQIRFDRAAAYHELGHKGRAALEYERLLKDLPHNMEALRSLARIYIELNEVEKARLRYEESISHYIALPLDETSGFDWSDINIYIELFGYLKEYEQGIAALKFLSRWFLGRQDDSRWDDVTEDDREFDAEDTPRRQDVSWFTPGQYPVEAYGLGLPLELRIKLGVYRLNLGPDHVDEALFHFSWLEPQDTSSTTHIEDYNDLFREAGDALRDAGLWREALHYYEPLQHLPHCADTDLFMSMAKCYAAESQPEAAENCYLTVVEYDENNVEARAGLAKFYDKLHMTEQALKFANEVIELQCEDSYPRRKGVIRSARVEQLTRVLRARDAEGVGEFPAGAAAAAVKSSIRDQIAETYREIEPGPNVSLVASGSGAAALQKRREAAAAQHAPGTRREQIQYLHSKLLEIAPAMRDGDAVATENWIDIADALVRDFRSTKIFFPVQRRVVFSGYSRDTHKQAGESKSTEVLDEMQEMVNRLQINAGDGEADNASVPTDYHGISFDDWLDVFLEFSLVLAGQGHKDEVYDTLATAADASVWYHSKKDTRQIYVCWFTCALRLKDEVTLSNISRWFMKEYQFVTDTYRLFATLSRTCGDPRRSLFHSSPSMKFMLRQIKAIDYTLPNDPFNLTQVRRTRESVFQERAALTTKDEDGKLIAAENMDVAILLIYGHILYAGTSFTNALNYFFRAYALDPENPAVLLSIGLSYIHHSLKRQSDNRHYLIMQGLSFMKEYERILKGENVLLKQQEAQFNLARVWHMLGLAHLAIDGYRKCLELGALIEERREDDGWVENFSRDAAYALQCLYLFSGDAQVAKEVTETYLTI</sequence>
<dbReference type="PANTHER" id="PTHR23082:SF0">
    <property type="entry name" value="GENERAL TRANSCRIPTION FACTOR 3C POLYPEPTIDE 3"/>
    <property type="match status" value="1"/>
</dbReference>
<dbReference type="GO" id="GO:0006383">
    <property type="term" value="P:transcription by RNA polymerase III"/>
    <property type="evidence" value="ECO:0007669"/>
    <property type="project" value="InterPro"/>
</dbReference>
<feature type="compositionally biased region" description="Acidic residues" evidence="2">
    <location>
        <begin position="10"/>
        <end position="25"/>
    </location>
</feature>
<evidence type="ECO:0000256" key="1">
    <source>
        <dbReference type="PROSITE-ProRule" id="PRU00339"/>
    </source>
</evidence>